<protein>
    <submittedName>
        <fullName evidence="2">Acetyltransferase, GNAT family</fullName>
    </submittedName>
</protein>
<keyword evidence="2" id="KW-0808">Transferase</keyword>
<dbReference type="RefSeq" id="WP_051124045.1">
    <property type="nucleotide sequence ID" value="NZ_LT615367.1"/>
</dbReference>
<dbReference type="SUPFAM" id="SSF55729">
    <property type="entry name" value="Acyl-CoA N-acyltransferases (Nat)"/>
    <property type="match status" value="1"/>
</dbReference>
<dbReference type="PROSITE" id="PS51186">
    <property type="entry name" value="GNAT"/>
    <property type="match status" value="1"/>
</dbReference>
<dbReference type="AlphaFoldDB" id="A0A375AAF2"/>
<dbReference type="InterPro" id="IPR016181">
    <property type="entry name" value="Acyl_CoA_acyltransferase"/>
</dbReference>
<dbReference type="GO" id="GO:0016747">
    <property type="term" value="F:acyltransferase activity, transferring groups other than amino-acyl groups"/>
    <property type="evidence" value="ECO:0007669"/>
    <property type="project" value="InterPro"/>
</dbReference>
<proteinExistence type="predicted"/>
<evidence type="ECO:0000313" key="3">
    <source>
        <dbReference type="Proteomes" id="UP000294820"/>
    </source>
</evidence>
<organism evidence="2 3">
    <name type="scientific">Dickeya aquatica</name>
    <dbReference type="NCBI Taxonomy" id="1401087"/>
    <lineage>
        <taxon>Bacteria</taxon>
        <taxon>Pseudomonadati</taxon>
        <taxon>Pseudomonadota</taxon>
        <taxon>Gammaproteobacteria</taxon>
        <taxon>Enterobacterales</taxon>
        <taxon>Pectobacteriaceae</taxon>
        <taxon>Dickeya</taxon>
    </lineage>
</organism>
<keyword evidence="3" id="KW-1185">Reference proteome</keyword>
<dbReference type="InterPro" id="IPR000182">
    <property type="entry name" value="GNAT_dom"/>
</dbReference>
<dbReference type="Proteomes" id="UP000294820">
    <property type="component" value="Chromosome 1"/>
</dbReference>
<dbReference type="KEGG" id="daq:DAQ1742_02183"/>
<dbReference type="EMBL" id="LT615367">
    <property type="protein sequence ID" value="SLM63092.1"/>
    <property type="molecule type" value="Genomic_DNA"/>
</dbReference>
<gene>
    <name evidence="2" type="ORF">DAQ1742_02183</name>
</gene>
<dbReference type="Gene3D" id="3.40.630.30">
    <property type="match status" value="1"/>
</dbReference>
<sequence>MMERLSHHNMIEYYQQHALFWDSERHHEILTTNDTTTIYYNDEIIGFFCLKTDINASFCWIKDLQLYPEWRNYGIGKWVLETIESTCRQQHLCWLRLCVFINSPALALYYRHGFVLVDENTGILRLEKQLSSSCPVNRQEK</sequence>
<accession>A0A375AAF2</accession>
<evidence type="ECO:0000259" key="1">
    <source>
        <dbReference type="PROSITE" id="PS51186"/>
    </source>
</evidence>
<evidence type="ECO:0000313" key="2">
    <source>
        <dbReference type="EMBL" id="SLM63092.1"/>
    </source>
</evidence>
<name>A0A375AAF2_9GAMM</name>
<feature type="domain" description="N-acetyltransferase" evidence="1">
    <location>
        <begin position="1"/>
        <end position="131"/>
    </location>
</feature>
<dbReference type="CDD" id="cd04301">
    <property type="entry name" value="NAT_SF"/>
    <property type="match status" value="1"/>
</dbReference>
<reference evidence="2 3" key="1">
    <citation type="submission" date="2016-09" db="EMBL/GenBank/DDBJ databases">
        <authorList>
            <person name="Reverchon S."/>
            <person name="Nasser W."/>
            <person name="Leonard S."/>
            <person name="Brochier C."/>
            <person name="Duprey A."/>
        </authorList>
    </citation>
    <scope>NUCLEOTIDE SEQUENCE [LARGE SCALE GENOMIC DNA]</scope>
    <source>
        <strain evidence="2 3">174/2</strain>
    </source>
</reference>
<dbReference type="Pfam" id="PF00583">
    <property type="entry name" value="Acetyltransf_1"/>
    <property type="match status" value="1"/>
</dbReference>